<evidence type="ECO:0000313" key="9">
    <source>
        <dbReference type="Proteomes" id="UP001145094"/>
    </source>
</evidence>
<evidence type="ECO:0000313" key="7">
    <source>
        <dbReference type="EMBL" id="GLG05302.1"/>
    </source>
</evidence>
<dbReference type="Pfam" id="PF06723">
    <property type="entry name" value="MreB_Mbl"/>
    <property type="match status" value="1"/>
</dbReference>
<evidence type="ECO:0000313" key="8">
    <source>
        <dbReference type="EMBL" id="GLG89994.1"/>
    </source>
</evidence>
<dbReference type="Proteomes" id="UP001145094">
    <property type="component" value="Unassembled WGS sequence"/>
</dbReference>
<dbReference type="GO" id="GO:0008360">
    <property type="term" value="P:regulation of cell shape"/>
    <property type="evidence" value="ECO:0007669"/>
    <property type="project" value="UniProtKB-KW"/>
</dbReference>
<comment type="similarity">
    <text evidence="6">Belongs to the FtsA/MreB family.</text>
</comment>
<dbReference type="AlphaFoldDB" id="A0A9W6CCD8"/>
<evidence type="ECO:0000256" key="3">
    <source>
        <dbReference type="ARBA" id="ARBA00022741"/>
    </source>
</evidence>
<dbReference type="EMBL" id="BSCH01000007">
    <property type="protein sequence ID" value="GLG89994.1"/>
    <property type="molecule type" value="Genomic_DNA"/>
</dbReference>
<keyword evidence="5" id="KW-0133">Cell shape</keyword>
<keyword evidence="4" id="KW-0067">ATP-binding</keyword>
<dbReference type="InterPro" id="IPR004753">
    <property type="entry name" value="MreB"/>
</dbReference>
<dbReference type="Gene3D" id="3.30.420.40">
    <property type="match status" value="2"/>
</dbReference>
<proteinExistence type="inferred from homology"/>
<organism evidence="8 9">
    <name type="scientific">Sellimonas catena</name>
    <dbReference type="NCBI Taxonomy" id="2994035"/>
    <lineage>
        <taxon>Bacteria</taxon>
        <taxon>Bacillati</taxon>
        <taxon>Bacillota</taxon>
        <taxon>Clostridia</taxon>
        <taxon>Lachnospirales</taxon>
        <taxon>Lachnospiraceae</taxon>
        <taxon>Sellimonas</taxon>
    </lineage>
</organism>
<keyword evidence="2" id="KW-0963">Cytoplasm</keyword>
<dbReference type="RefSeq" id="WP_281844980.1">
    <property type="nucleotide sequence ID" value="NZ_BSBO01000027.1"/>
</dbReference>
<reference evidence="8 10" key="5">
    <citation type="journal article" date="2023" name="Int. J. Syst. Evol. Microbiol.">
        <title>Sellimonas catena sp. nov., isolated from human faeces.</title>
        <authorList>
            <person name="Hisatomi A."/>
            <person name="Ohkuma M."/>
            <person name="Sakamoto M."/>
        </authorList>
    </citation>
    <scope>NUCLEOTIDE SEQUENCE</scope>
    <source>
        <strain evidence="7 10">12EGH17</strain>
        <strain evidence="8">18CBH55</strain>
    </source>
</reference>
<evidence type="ECO:0000313" key="10">
    <source>
        <dbReference type="Proteomes" id="UP001145145"/>
    </source>
</evidence>
<dbReference type="InterPro" id="IPR056546">
    <property type="entry name" value="MreB_MamK-like"/>
</dbReference>
<dbReference type="GO" id="GO:0000902">
    <property type="term" value="P:cell morphogenesis"/>
    <property type="evidence" value="ECO:0007669"/>
    <property type="project" value="InterPro"/>
</dbReference>
<reference evidence="8" key="4">
    <citation type="submission" date="2022-11" db="EMBL/GenBank/DDBJ databases">
        <title>Draft genome sequence of Sellimonas catena strain 18CBH55.</title>
        <authorList>
            <person name="Atsushi H."/>
            <person name="Moriya O."/>
            <person name="Mitsuo S."/>
        </authorList>
    </citation>
    <scope>NUCLEOTIDE SEQUENCE</scope>
    <source>
        <strain evidence="8">18CBH55</strain>
    </source>
</reference>
<comment type="caution">
    <text evidence="8">The sequence shown here is derived from an EMBL/GenBank/DDBJ whole genome shotgun (WGS) entry which is preliminary data.</text>
</comment>
<name>A0A9W6CCD8_9FIRM</name>
<evidence type="ECO:0000256" key="6">
    <source>
        <dbReference type="ARBA" id="ARBA00023458"/>
    </source>
</evidence>
<reference evidence="7" key="1">
    <citation type="submission" date="2022-11" db="EMBL/GenBank/DDBJ databases">
        <title>Draft genome sequence of Sellimonas catena strain 12EGH17.</title>
        <authorList>
            <person name="Hisatomi A."/>
            <person name="Ohkuma M."/>
            <person name="Sakamoto M."/>
        </authorList>
    </citation>
    <scope>NUCLEOTIDE SEQUENCE</scope>
    <source>
        <strain evidence="7">12EGH17</strain>
    </source>
</reference>
<evidence type="ECO:0000256" key="4">
    <source>
        <dbReference type="ARBA" id="ARBA00022840"/>
    </source>
</evidence>
<dbReference type="SUPFAM" id="SSF53067">
    <property type="entry name" value="Actin-like ATPase domain"/>
    <property type="match status" value="2"/>
</dbReference>
<reference evidence="8" key="3">
    <citation type="submission" date="2022-11" db="EMBL/GenBank/DDBJ databases">
        <title>Draft genome sequence of Sellimonas catena strain 18CBH55.</title>
        <authorList>
            <person name="Hisatomi A."/>
            <person name="Ohkuma M."/>
            <person name="Sakamoto M."/>
        </authorList>
    </citation>
    <scope>NUCLEOTIDE SEQUENCE</scope>
    <source>
        <strain evidence="8">18CBH55</strain>
    </source>
</reference>
<dbReference type="EMBL" id="BSBO01000027">
    <property type="protein sequence ID" value="GLG05302.1"/>
    <property type="molecule type" value="Genomic_DNA"/>
</dbReference>
<sequence>MARSIYGLDLGTYQLKIYDKKENRIRTVKNAVAVRNETEIFATGDRAYEMYEKAPGEITIEFPMKEGVISRIGEMQYLLESEVKTEEGFFSRGTEYVIAVPTDVTEMEKKAFFDLLIYSSARAKEVRIVERGVADAIGAGIDIKQETGAAIVNIGGETTDISVLSRGGIVLNRLLKTGGASIDRAIITLVRRHLDFVIGRLTAEAVRIQSSVFGEEQGHAVMAAGRDLVRSRPGIKEIPDYIVRTAVKEFLKPCGEAVSLMLEQAPPDVLAAIRKRGICLTGGIACTKGLDRYMEEKTGIPFYTVKEPHLSAIRGVRDILLSDDLKDLAYSMKDENYRWMR</sequence>
<dbReference type="PANTHER" id="PTHR42749">
    <property type="entry name" value="CELL SHAPE-DETERMINING PROTEIN MREB"/>
    <property type="match status" value="1"/>
</dbReference>
<evidence type="ECO:0000256" key="1">
    <source>
        <dbReference type="ARBA" id="ARBA00004496"/>
    </source>
</evidence>
<dbReference type="GO" id="GO:0005737">
    <property type="term" value="C:cytoplasm"/>
    <property type="evidence" value="ECO:0007669"/>
    <property type="project" value="UniProtKB-SubCell"/>
</dbReference>
<reference evidence="7" key="2">
    <citation type="submission" date="2022-11" db="EMBL/GenBank/DDBJ databases">
        <title>Draft genome sequence of Sellimonas catena strain 12EGH17.</title>
        <authorList>
            <person name="Atsushi H."/>
            <person name="Moriya O."/>
            <person name="Mitsuo S."/>
        </authorList>
    </citation>
    <scope>NUCLEOTIDE SEQUENCE</scope>
    <source>
        <strain evidence="7">12EGH17</strain>
    </source>
</reference>
<dbReference type="Proteomes" id="UP001145145">
    <property type="component" value="Unassembled WGS sequence"/>
</dbReference>
<keyword evidence="10" id="KW-1185">Reference proteome</keyword>
<keyword evidence="3" id="KW-0547">Nucleotide-binding</keyword>
<gene>
    <name evidence="8" type="primary">mreV_2</name>
    <name evidence="7" type="ORF">Selli1_24760</name>
    <name evidence="8" type="ORF">Selli2_14210</name>
</gene>
<evidence type="ECO:0000256" key="2">
    <source>
        <dbReference type="ARBA" id="ARBA00022490"/>
    </source>
</evidence>
<protein>
    <submittedName>
        <fullName evidence="8">Rod shape-determining protein</fullName>
    </submittedName>
</protein>
<dbReference type="PANTHER" id="PTHR42749:SF1">
    <property type="entry name" value="CELL SHAPE-DETERMINING PROTEIN MREB"/>
    <property type="match status" value="1"/>
</dbReference>
<dbReference type="PRINTS" id="PR01652">
    <property type="entry name" value="SHAPEPROTEIN"/>
</dbReference>
<comment type="subcellular location">
    <subcellularLocation>
        <location evidence="1">Cytoplasm</location>
    </subcellularLocation>
</comment>
<evidence type="ECO:0000256" key="5">
    <source>
        <dbReference type="ARBA" id="ARBA00022960"/>
    </source>
</evidence>
<accession>A0A9W6CCD8</accession>
<dbReference type="InterPro" id="IPR043129">
    <property type="entry name" value="ATPase_NBD"/>
</dbReference>
<dbReference type="GO" id="GO:0005524">
    <property type="term" value="F:ATP binding"/>
    <property type="evidence" value="ECO:0007669"/>
    <property type="project" value="UniProtKB-KW"/>
</dbReference>